<feature type="binding site" evidence="7 11">
    <location>
        <position position="448"/>
    </location>
    <ligand>
        <name>[4Fe-4S] cluster</name>
        <dbReference type="ChEBI" id="CHEBI:49883"/>
    </ligand>
</feature>
<reference evidence="13 14" key="1">
    <citation type="submission" date="2014-07" db="EMBL/GenBank/DDBJ databases">
        <authorList>
            <person name="McCorrison J."/>
            <person name="Sanka R."/>
            <person name="Torralba M."/>
            <person name="Gillis M."/>
            <person name="Haft D.H."/>
            <person name="Methe B."/>
            <person name="Sutton G."/>
            <person name="Nelson K.E."/>
        </authorList>
    </citation>
    <scope>NUCLEOTIDE SEQUENCE [LARGE SCALE GENOMIC DNA]</scope>
    <source>
        <strain evidence="13 14">DNF00314</strain>
    </source>
</reference>
<dbReference type="PANTHER" id="PTHR11907">
    <property type="entry name" value="AMIDOPHOSPHORIBOSYLTRANSFERASE"/>
    <property type="match status" value="1"/>
</dbReference>
<dbReference type="InterPro" id="IPR029057">
    <property type="entry name" value="PRTase-like"/>
</dbReference>
<dbReference type="HAMAP" id="MF_01931">
    <property type="entry name" value="PurF"/>
    <property type="match status" value="1"/>
</dbReference>
<comment type="function">
    <text evidence="7">Catalyzes the formation of phosphoribosylamine from phosphoribosylpyrophosphate (PRPP) and glutamine.</text>
</comment>
<dbReference type="EC" id="2.4.2.14" evidence="7"/>
<dbReference type="GO" id="GO:0006189">
    <property type="term" value="P:'de novo' IMP biosynthetic process"/>
    <property type="evidence" value="ECO:0007669"/>
    <property type="project" value="UniProtKB-UniRule"/>
</dbReference>
<dbReference type="NCBIfam" id="TIGR01134">
    <property type="entry name" value="purF"/>
    <property type="match status" value="1"/>
</dbReference>
<evidence type="ECO:0000256" key="9">
    <source>
        <dbReference type="PIRSR" id="PIRSR000485-1"/>
    </source>
</evidence>
<keyword evidence="7" id="KW-0004">4Fe-4S</keyword>
<keyword evidence="6 7" id="KW-0315">Glutamine amidotransferase</keyword>
<comment type="caution">
    <text evidence="13">The sequence shown here is derived from an EMBL/GenBank/DDBJ whole genome shotgun (WGS) entry which is preliminary data.</text>
</comment>
<dbReference type="Proteomes" id="UP000029628">
    <property type="component" value="Unassembled WGS sequence"/>
</dbReference>
<keyword evidence="7 10" id="KW-0460">Magnesium</keyword>
<dbReference type="CDD" id="cd00715">
    <property type="entry name" value="GPATase_N"/>
    <property type="match status" value="1"/>
</dbReference>
<evidence type="ECO:0000313" key="13">
    <source>
        <dbReference type="EMBL" id="KGF46508.1"/>
    </source>
</evidence>
<sequence>MHYDAVFDKWHEECGVFGIYDRTLEAGKYIYWGLFALQHRGQESAGIAISNGREMALHKQMGLLTEAIKTVPTLDGAYMGVGHVRYSTTGSNHPKNIQPLVIHYQCGELAVAHNGNLTNALEIRRELENSGSLFQTSMDSEVIVNLIARSRKNTVEERIIEAVNRITGAFSIVMQTNQSLIGIRDPHGFRPLCLGKTKQGYVLASETCALDAIKAEFIRHLDPGEMVIIDETGVRSRLITDSSSIQKQLCVFEYIYFARSDSQIDGQSVYEARLNMGRELARETRYEADIVMSVPDSGTTAALGYARESGIPFAEGLIKNRYSGRTFIKPNQDERDLAVRMKLNAVPEVVKGKRIVLIDDSIVRGTTSAIIVKMLKEAGAKEIYMCVSSPTILYPCHYGIDTSVRKELIAATHSVEEIRQYIKADRLYYLSHEGLCRAISNLEEHELCFACFDGTYSVPVPMDQEGGVKYVLE</sequence>
<comment type="similarity">
    <text evidence="2 7 8">In the C-terminal section; belongs to the purine/pyrimidine phosphoribosyltransferase family.</text>
</comment>
<dbReference type="InterPro" id="IPR005854">
    <property type="entry name" value="PurF"/>
</dbReference>
<feature type="binding site" evidence="7 10">
    <location>
        <position position="360"/>
    </location>
    <ligand>
        <name>Mg(2+)</name>
        <dbReference type="ChEBI" id="CHEBI:18420"/>
    </ligand>
</feature>
<dbReference type="GO" id="GO:0009113">
    <property type="term" value="P:purine nucleobase biosynthetic process"/>
    <property type="evidence" value="ECO:0007669"/>
    <property type="project" value="UniProtKB-UniRule"/>
</dbReference>
<dbReference type="RefSeq" id="WP_028257798.1">
    <property type="nucleotide sequence ID" value="NZ_JRNT01000037.1"/>
</dbReference>
<keyword evidence="14" id="KW-1185">Reference proteome</keyword>
<dbReference type="UniPathway" id="UPA00074">
    <property type="reaction ID" value="UER00124"/>
</dbReference>
<feature type="binding site" evidence="7 10">
    <location>
        <position position="359"/>
    </location>
    <ligand>
        <name>Mg(2+)</name>
        <dbReference type="ChEBI" id="CHEBI:18420"/>
    </ligand>
</feature>
<dbReference type="SUPFAM" id="SSF56235">
    <property type="entry name" value="N-terminal nucleophile aminohydrolases (Ntn hydrolases)"/>
    <property type="match status" value="1"/>
</dbReference>
<keyword evidence="4 7" id="KW-0808">Transferase</keyword>
<feature type="binding site" evidence="7 11">
    <location>
        <position position="396"/>
    </location>
    <ligand>
        <name>[4Fe-4S] cluster</name>
        <dbReference type="ChEBI" id="CHEBI:49883"/>
    </ligand>
</feature>
<dbReference type="GO" id="GO:0004044">
    <property type="term" value="F:amidophosphoribosyltransferase activity"/>
    <property type="evidence" value="ECO:0007669"/>
    <property type="project" value="UniProtKB-UniRule"/>
</dbReference>
<comment type="pathway">
    <text evidence="1 7 8">Purine metabolism; IMP biosynthesis via de novo pathway; N(1)-(5-phospho-D-ribosyl)glycinamide from 5-phospho-alpha-D-ribose 1-diphosphate: step 1/2.</text>
</comment>
<evidence type="ECO:0000256" key="2">
    <source>
        <dbReference type="ARBA" id="ARBA00010138"/>
    </source>
</evidence>
<proteinExistence type="inferred from homology"/>
<evidence type="ECO:0000313" key="14">
    <source>
        <dbReference type="Proteomes" id="UP000029628"/>
    </source>
</evidence>
<dbReference type="GO" id="GO:0051539">
    <property type="term" value="F:4 iron, 4 sulfur cluster binding"/>
    <property type="evidence" value="ECO:0007669"/>
    <property type="project" value="UniProtKB-KW"/>
</dbReference>
<keyword evidence="3 7" id="KW-0328">Glycosyltransferase</keyword>
<dbReference type="SUPFAM" id="SSF53271">
    <property type="entry name" value="PRTase-like"/>
    <property type="match status" value="1"/>
</dbReference>
<comment type="cofactor">
    <cofactor evidence="7 11">
        <name>[4Fe-4S] cluster</name>
        <dbReference type="ChEBI" id="CHEBI:49883"/>
    </cofactor>
    <text evidence="7 11">Binds 1 [4Fe-4S] cluster per subunit.</text>
</comment>
<dbReference type="CDD" id="cd06223">
    <property type="entry name" value="PRTases_typeI"/>
    <property type="match status" value="1"/>
</dbReference>
<evidence type="ECO:0000256" key="6">
    <source>
        <dbReference type="ARBA" id="ARBA00022962"/>
    </source>
</evidence>
<feature type="binding site" evidence="7 11">
    <location>
        <position position="451"/>
    </location>
    <ligand>
        <name>[4Fe-4S] cluster</name>
        <dbReference type="ChEBI" id="CHEBI:49883"/>
    </ligand>
</feature>
<evidence type="ECO:0000256" key="11">
    <source>
        <dbReference type="PIRSR" id="PIRSR000485-3"/>
    </source>
</evidence>
<dbReference type="PROSITE" id="PS51278">
    <property type="entry name" value="GATASE_TYPE_2"/>
    <property type="match status" value="1"/>
</dbReference>
<feature type="binding site" evidence="7 11">
    <location>
        <position position="250"/>
    </location>
    <ligand>
        <name>[4Fe-4S] cluster</name>
        <dbReference type="ChEBI" id="CHEBI:49883"/>
    </ligand>
</feature>
<protein>
    <recommendedName>
        <fullName evidence="7">Amidophosphoribosyltransferase</fullName>
        <shortName evidence="7">ATase</shortName>
        <ecNumber evidence="7">2.4.2.14</ecNumber>
    </recommendedName>
    <alternativeName>
        <fullName evidence="7">Glutamine phosphoribosylpyrophosphate amidotransferase</fullName>
        <shortName evidence="7">GPATase</shortName>
    </alternativeName>
</protein>
<name>A0A096AH87_9FIRM</name>
<keyword evidence="7 10" id="KW-0479">Metal-binding</keyword>
<comment type="catalytic activity">
    <reaction evidence="7 8">
        <text>5-phospho-beta-D-ribosylamine + L-glutamate + diphosphate = 5-phospho-alpha-D-ribose 1-diphosphate + L-glutamine + H2O</text>
        <dbReference type="Rhea" id="RHEA:14905"/>
        <dbReference type="ChEBI" id="CHEBI:15377"/>
        <dbReference type="ChEBI" id="CHEBI:29985"/>
        <dbReference type="ChEBI" id="CHEBI:33019"/>
        <dbReference type="ChEBI" id="CHEBI:58017"/>
        <dbReference type="ChEBI" id="CHEBI:58359"/>
        <dbReference type="ChEBI" id="CHEBI:58681"/>
        <dbReference type="EC" id="2.4.2.14"/>
    </reaction>
</comment>
<evidence type="ECO:0000256" key="7">
    <source>
        <dbReference type="HAMAP-Rule" id="MF_01931"/>
    </source>
</evidence>
<dbReference type="InterPro" id="IPR017932">
    <property type="entry name" value="GATase_2_dom"/>
</dbReference>
<evidence type="ECO:0000256" key="4">
    <source>
        <dbReference type="ARBA" id="ARBA00022679"/>
    </source>
</evidence>
<keyword evidence="7 11" id="KW-0411">Iron-sulfur</keyword>
<evidence type="ECO:0000256" key="3">
    <source>
        <dbReference type="ARBA" id="ARBA00022676"/>
    </source>
</evidence>
<organism evidence="13 14">
    <name type="scientific">Veillonella montpellierensis DNF00314</name>
    <dbReference type="NCBI Taxonomy" id="1401067"/>
    <lineage>
        <taxon>Bacteria</taxon>
        <taxon>Bacillati</taxon>
        <taxon>Bacillota</taxon>
        <taxon>Negativicutes</taxon>
        <taxon>Veillonellales</taxon>
        <taxon>Veillonellaceae</taxon>
        <taxon>Veillonella</taxon>
    </lineage>
</organism>
<feature type="binding site" evidence="7 10">
    <location>
        <position position="297"/>
    </location>
    <ligand>
        <name>Mg(2+)</name>
        <dbReference type="ChEBI" id="CHEBI:18420"/>
    </ligand>
</feature>
<dbReference type="GO" id="GO:0000287">
    <property type="term" value="F:magnesium ion binding"/>
    <property type="evidence" value="ECO:0007669"/>
    <property type="project" value="UniProtKB-UniRule"/>
</dbReference>
<evidence type="ECO:0000256" key="5">
    <source>
        <dbReference type="ARBA" id="ARBA00022755"/>
    </source>
</evidence>
<feature type="domain" description="Glutamine amidotransferase type-2" evidence="12">
    <location>
        <begin position="14"/>
        <end position="232"/>
    </location>
</feature>
<dbReference type="Pfam" id="PF13537">
    <property type="entry name" value="GATase_7"/>
    <property type="match status" value="1"/>
</dbReference>
<evidence type="ECO:0000256" key="8">
    <source>
        <dbReference type="PIRNR" id="PIRNR000485"/>
    </source>
</evidence>
<gene>
    <name evidence="7" type="primary">purF</name>
    <name evidence="13" type="ORF">HMPREF0872_08030</name>
</gene>
<accession>A0A096AH87</accession>
<dbReference type="Gene3D" id="3.60.20.10">
    <property type="entry name" value="Glutamine Phosphoribosylpyrophosphate, subunit 1, domain 1"/>
    <property type="match status" value="1"/>
</dbReference>
<dbReference type="InterPro" id="IPR035584">
    <property type="entry name" value="PurF_N"/>
</dbReference>
<dbReference type="Gene3D" id="3.40.50.2020">
    <property type="match status" value="1"/>
</dbReference>
<evidence type="ECO:0000256" key="10">
    <source>
        <dbReference type="PIRSR" id="PIRSR000485-2"/>
    </source>
</evidence>
<keyword evidence="7 11" id="KW-0408">Iron</keyword>
<dbReference type="InterPro" id="IPR000836">
    <property type="entry name" value="PRTase_dom"/>
</dbReference>
<dbReference type="PIRSF" id="PIRSF000485">
    <property type="entry name" value="Amd_phspho_trans"/>
    <property type="match status" value="1"/>
</dbReference>
<dbReference type="AlphaFoldDB" id="A0A096AH87"/>
<dbReference type="eggNOG" id="COG0034">
    <property type="taxonomic scope" value="Bacteria"/>
</dbReference>
<evidence type="ECO:0000259" key="12">
    <source>
        <dbReference type="PROSITE" id="PS51278"/>
    </source>
</evidence>
<keyword evidence="5 7" id="KW-0658">Purine biosynthesis</keyword>
<dbReference type="Pfam" id="PF00156">
    <property type="entry name" value="Pribosyltran"/>
    <property type="match status" value="1"/>
</dbReference>
<feature type="active site" description="Nucleophile" evidence="7 9">
    <location>
        <position position="14"/>
    </location>
</feature>
<comment type="cofactor">
    <cofactor evidence="7 10">
        <name>Mg(2+)</name>
        <dbReference type="ChEBI" id="CHEBI:18420"/>
    </cofactor>
    <text evidence="7 10">Binds 1 Mg(2+) ion per subunit.</text>
</comment>
<dbReference type="InterPro" id="IPR029055">
    <property type="entry name" value="Ntn_hydrolases_N"/>
</dbReference>
<dbReference type="EMBL" id="JRNT01000037">
    <property type="protein sequence ID" value="KGF46508.1"/>
    <property type="molecule type" value="Genomic_DNA"/>
</dbReference>
<evidence type="ECO:0000256" key="1">
    <source>
        <dbReference type="ARBA" id="ARBA00005209"/>
    </source>
</evidence>